<protein>
    <submittedName>
        <fullName evidence="1">Uncharacterized protein</fullName>
    </submittedName>
</protein>
<accession>A0AAV7NUV1</accession>
<sequence>MCAPRFLETEADWRAVWWRRAVLELRRARKGVARIPLRRNSVSGSCSSGSWEAAAEKTQQGAQFKETLEMEARRKTDGSAAGTVLQGCAGTGAALPAPGVVGGDSGSAEVGGGGGLPHDAAGWLAAGARRWYLARAVLTTAPVLRRRCNLFEGLCGGPDRRSFRTAVPSRFLSLLSLRACRLRRGLGAARYLRDYAGGPDRQPFRAAVPSRFLSLRACRPRQGLGAAPYLRDHTGARSAVISDRGPLVLSVPAGPLGLPTSAGAGRCAA</sequence>
<comment type="caution">
    <text evidence="1">The sequence shown here is derived from an EMBL/GenBank/DDBJ whole genome shotgun (WGS) entry which is preliminary data.</text>
</comment>
<dbReference type="EMBL" id="JANPWB010000012">
    <property type="protein sequence ID" value="KAJ1117073.1"/>
    <property type="molecule type" value="Genomic_DNA"/>
</dbReference>
<organism evidence="1 2">
    <name type="scientific">Pleurodeles waltl</name>
    <name type="common">Iberian ribbed newt</name>
    <dbReference type="NCBI Taxonomy" id="8319"/>
    <lineage>
        <taxon>Eukaryota</taxon>
        <taxon>Metazoa</taxon>
        <taxon>Chordata</taxon>
        <taxon>Craniata</taxon>
        <taxon>Vertebrata</taxon>
        <taxon>Euteleostomi</taxon>
        <taxon>Amphibia</taxon>
        <taxon>Batrachia</taxon>
        <taxon>Caudata</taxon>
        <taxon>Salamandroidea</taxon>
        <taxon>Salamandridae</taxon>
        <taxon>Pleurodelinae</taxon>
        <taxon>Pleurodeles</taxon>
    </lineage>
</organism>
<proteinExistence type="predicted"/>
<reference evidence="1" key="1">
    <citation type="journal article" date="2022" name="bioRxiv">
        <title>Sequencing and chromosome-scale assembly of the giantPleurodeles waltlgenome.</title>
        <authorList>
            <person name="Brown T."/>
            <person name="Elewa A."/>
            <person name="Iarovenko S."/>
            <person name="Subramanian E."/>
            <person name="Araus A.J."/>
            <person name="Petzold A."/>
            <person name="Susuki M."/>
            <person name="Suzuki K.-i.T."/>
            <person name="Hayashi T."/>
            <person name="Toyoda A."/>
            <person name="Oliveira C."/>
            <person name="Osipova E."/>
            <person name="Leigh N.D."/>
            <person name="Simon A."/>
            <person name="Yun M.H."/>
        </authorList>
    </citation>
    <scope>NUCLEOTIDE SEQUENCE</scope>
    <source>
        <strain evidence="1">20211129_DDA</strain>
        <tissue evidence="1">Liver</tissue>
    </source>
</reference>
<gene>
    <name evidence="1" type="ORF">NDU88_005273</name>
</gene>
<dbReference type="Proteomes" id="UP001066276">
    <property type="component" value="Chromosome 8"/>
</dbReference>
<dbReference type="AlphaFoldDB" id="A0AAV7NUV1"/>
<keyword evidence="2" id="KW-1185">Reference proteome</keyword>
<name>A0AAV7NUV1_PLEWA</name>
<evidence type="ECO:0000313" key="2">
    <source>
        <dbReference type="Proteomes" id="UP001066276"/>
    </source>
</evidence>
<evidence type="ECO:0000313" key="1">
    <source>
        <dbReference type="EMBL" id="KAJ1117073.1"/>
    </source>
</evidence>